<dbReference type="CDD" id="cd01651">
    <property type="entry name" value="RT_G2_intron"/>
    <property type="match status" value="1"/>
</dbReference>
<name>A0A2G9ZKZ1_9BACT</name>
<protein>
    <submittedName>
        <fullName evidence="2">Reverse transcriptase</fullName>
    </submittedName>
</protein>
<evidence type="ECO:0000313" key="2">
    <source>
        <dbReference type="EMBL" id="PIP33853.1"/>
    </source>
</evidence>
<feature type="domain" description="Reverse transcriptase" evidence="1">
    <location>
        <begin position="1"/>
        <end position="287"/>
    </location>
</feature>
<dbReference type="Proteomes" id="UP000230729">
    <property type="component" value="Unassembled WGS sequence"/>
</dbReference>
<accession>A0A2G9ZKZ1</accession>
<comment type="caution">
    <text evidence="2">The sequence shown here is derived from an EMBL/GenBank/DDBJ whole genome shotgun (WGS) entry which is preliminary data.</text>
</comment>
<dbReference type="InterPro" id="IPR000477">
    <property type="entry name" value="RT_dom"/>
</dbReference>
<dbReference type="GO" id="GO:0003964">
    <property type="term" value="F:RNA-directed DNA polymerase activity"/>
    <property type="evidence" value="ECO:0007669"/>
    <property type="project" value="UniProtKB-KW"/>
</dbReference>
<dbReference type="InterPro" id="IPR043502">
    <property type="entry name" value="DNA/RNA_pol_sf"/>
</dbReference>
<keyword evidence="2" id="KW-0695">RNA-directed DNA polymerase</keyword>
<gene>
    <name evidence="2" type="ORF">COX22_02170</name>
</gene>
<dbReference type="PANTHER" id="PTHR34047">
    <property type="entry name" value="NUCLEAR INTRON MATURASE 1, MITOCHONDRIAL-RELATED"/>
    <property type="match status" value="1"/>
</dbReference>
<keyword evidence="2" id="KW-0548">Nucleotidyltransferase</keyword>
<proteinExistence type="predicted"/>
<dbReference type="AlphaFoldDB" id="A0A2G9ZKZ1"/>
<dbReference type="PANTHER" id="PTHR34047:SF8">
    <property type="entry name" value="PROTEIN YKFC"/>
    <property type="match status" value="1"/>
</dbReference>
<keyword evidence="2" id="KW-0808">Transferase</keyword>
<dbReference type="EMBL" id="PCSD01000045">
    <property type="protein sequence ID" value="PIP33853.1"/>
    <property type="molecule type" value="Genomic_DNA"/>
</dbReference>
<evidence type="ECO:0000313" key="3">
    <source>
        <dbReference type="Proteomes" id="UP000230729"/>
    </source>
</evidence>
<organism evidence="2 3">
    <name type="scientific">Candidatus Falkowbacteria bacterium CG23_combo_of_CG06-09_8_20_14_all_49_15</name>
    <dbReference type="NCBI Taxonomy" id="1974572"/>
    <lineage>
        <taxon>Bacteria</taxon>
        <taxon>Candidatus Falkowiibacteriota</taxon>
    </lineage>
</organism>
<reference evidence="2 3" key="1">
    <citation type="submission" date="2017-09" db="EMBL/GenBank/DDBJ databases">
        <title>Depth-based differentiation of microbial function through sediment-hosted aquifers and enrichment of novel symbionts in the deep terrestrial subsurface.</title>
        <authorList>
            <person name="Probst A.J."/>
            <person name="Ladd B."/>
            <person name="Jarett J.K."/>
            <person name="Geller-Mcgrath D.E."/>
            <person name="Sieber C.M."/>
            <person name="Emerson J.B."/>
            <person name="Anantharaman K."/>
            <person name="Thomas B.C."/>
            <person name="Malmstrom R."/>
            <person name="Stieglmeier M."/>
            <person name="Klingl A."/>
            <person name="Woyke T."/>
            <person name="Ryan C.M."/>
            <person name="Banfield J.F."/>
        </authorList>
    </citation>
    <scope>NUCLEOTIDE SEQUENCE [LARGE SCALE GENOMIC DNA]</scope>
    <source>
        <strain evidence="2">CG23_combo_of_CG06-09_8_20_14_all_49_15</strain>
    </source>
</reference>
<dbReference type="Pfam" id="PF00078">
    <property type="entry name" value="RVT_1"/>
    <property type="match status" value="1"/>
</dbReference>
<dbReference type="PROSITE" id="PS50878">
    <property type="entry name" value="RT_POL"/>
    <property type="match status" value="1"/>
</dbReference>
<dbReference type="InterPro" id="IPR051083">
    <property type="entry name" value="GrpII_Intron_Splice-Mob/Def"/>
</dbReference>
<dbReference type="SUPFAM" id="SSF56672">
    <property type="entry name" value="DNA/RNA polymerases"/>
    <property type="match status" value="1"/>
</dbReference>
<sequence length="410" mass="48473">MSNIFSFSNLLQAYRHCRRHKRQKISAARFEICLERELLDLEKRLDSRAYRPKQYTCFAITDPKLREVWAADYSDRIVHHLLINYLEPIFAPKFIFHSYACRKNKGAHLAINHLRKIIAAQKPKFYLQIDIQSFFTSLDKNILFSLVKKHIAHPDILWLAKLIIFSLPQDNCRISGDKKLIKSVPVHKSLFYSPPDKGLPIGNLTSQFFANLYLNELDQYCKHILRIKHYFRYMDDIVVLHADDHQLFEWQKEIACFLVDRLKLKLHPQKIKLKKIASGLDFLGYIIKPSHILIRRRTVKKLKNKLWRFNRKIIAIYGHGNIGRAGDLIFHDPFLLMNDKTGLGAELKKIFSSLNSTFGALKHADCYWLRRSLYQKHFGFLRLYLKPANRHYHYFIWNEPDAKLGQRGQT</sequence>
<evidence type="ECO:0000259" key="1">
    <source>
        <dbReference type="PROSITE" id="PS50878"/>
    </source>
</evidence>